<evidence type="ECO:0000256" key="1">
    <source>
        <dbReference type="ARBA" id="ARBA00009726"/>
    </source>
</evidence>
<dbReference type="Proteomes" id="UP001187192">
    <property type="component" value="Unassembled WGS sequence"/>
</dbReference>
<keyword evidence="5" id="KW-0677">Repeat</keyword>
<feature type="transmembrane region" description="Helical" evidence="12">
    <location>
        <begin position="371"/>
        <end position="394"/>
    </location>
</feature>
<accession>A0AA88DXJ2</accession>
<evidence type="ECO:0000256" key="11">
    <source>
        <dbReference type="SAM" id="MobiDB-lite"/>
    </source>
</evidence>
<feature type="region of interest" description="Disordered" evidence="11">
    <location>
        <begin position="315"/>
        <end position="351"/>
    </location>
</feature>
<dbReference type="SUPFAM" id="SSF48264">
    <property type="entry name" value="Cytochrome P450"/>
    <property type="match status" value="1"/>
</dbReference>
<dbReference type="PANTHER" id="PTHR24223:SF181">
    <property type="entry name" value="ABC TRANSPORTER C FAMILY MEMBER 3"/>
    <property type="match status" value="1"/>
</dbReference>
<dbReference type="Gene3D" id="3.40.50.300">
    <property type="entry name" value="P-loop containing nucleotide triphosphate hydrolases"/>
    <property type="match status" value="2"/>
</dbReference>
<feature type="compositionally biased region" description="Basic and acidic residues" evidence="11">
    <location>
        <begin position="332"/>
        <end position="343"/>
    </location>
</feature>
<evidence type="ECO:0000256" key="5">
    <source>
        <dbReference type="ARBA" id="ARBA00022737"/>
    </source>
</evidence>
<feature type="domain" description="ABC transporter" evidence="13">
    <location>
        <begin position="546"/>
        <end position="778"/>
    </location>
</feature>
<feature type="transmembrane region" description="Helical" evidence="12">
    <location>
        <begin position="474"/>
        <end position="500"/>
    </location>
</feature>
<evidence type="ECO:0000256" key="3">
    <source>
        <dbReference type="ARBA" id="ARBA00022448"/>
    </source>
</evidence>
<keyword evidence="9 12" id="KW-0472">Membrane</keyword>
<evidence type="ECO:0000256" key="7">
    <source>
        <dbReference type="ARBA" id="ARBA00022840"/>
    </source>
</evidence>
<dbReference type="PROSITE" id="PS00211">
    <property type="entry name" value="ABC_TRANSPORTER_1"/>
    <property type="match status" value="1"/>
</dbReference>
<dbReference type="InterPro" id="IPR003439">
    <property type="entry name" value="ABC_transporter-like_ATP-bd"/>
</dbReference>
<dbReference type="GO" id="GO:0004497">
    <property type="term" value="F:monooxygenase activity"/>
    <property type="evidence" value="ECO:0007669"/>
    <property type="project" value="InterPro"/>
</dbReference>
<evidence type="ECO:0000256" key="8">
    <source>
        <dbReference type="ARBA" id="ARBA00022989"/>
    </source>
</evidence>
<dbReference type="PANTHER" id="PTHR24223">
    <property type="entry name" value="ATP-BINDING CASSETTE SUB-FAMILY C"/>
    <property type="match status" value="1"/>
</dbReference>
<dbReference type="InterPro" id="IPR050173">
    <property type="entry name" value="ABC_transporter_C-like"/>
</dbReference>
<dbReference type="SUPFAM" id="SSF52540">
    <property type="entry name" value="P-loop containing nucleoside triphosphate hydrolases"/>
    <property type="match status" value="2"/>
</dbReference>
<dbReference type="Pfam" id="PF00005">
    <property type="entry name" value="ABC_tran"/>
    <property type="match status" value="1"/>
</dbReference>
<gene>
    <name evidence="14" type="ORF">TIFTF001_032622</name>
</gene>
<keyword evidence="3" id="KW-0813">Transport</keyword>
<name>A0AA88DXJ2_FICCA</name>
<evidence type="ECO:0000256" key="4">
    <source>
        <dbReference type="ARBA" id="ARBA00022692"/>
    </source>
</evidence>
<dbReference type="EC" id="7.6.2.2" evidence="2"/>
<dbReference type="FunFam" id="3.40.50.300:FF:000973">
    <property type="entry name" value="Multidrug resistance-associated protein 4"/>
    <property type="match status" value="1"/>
</dbReference>
<evidence type="ECO:0000259" key="13">
    <source>
        <dbReference type="PROSITE" id="PS50893"/>
    </source>
</evidence>
<feature type="transmembrane region" description="Helical" evidence="12">
    <location>
        <begin position="439"/>
        <end position="462"/>
    </location>
</feature>
<keyword evidence="8 12" id="KW-1133">Transmembrane helix</keyword>
<dbReference type="Pfam" id="PF00067">
    <property type="entry name" value="p450"/>
    <property type="match status" value="1"/>
</dbReference>
<dbReference type="EMBL" id="BTGU01000152">
    <property type="protein sequence ID" value="GMN63551.1"/>
    <property type="molecule type" value="Genomic_DNA"/>
</dbReference>
<dbReference type="GO" id="GO:0020037">
    <property type="term" value="F:heme binding"/>
    <property type="evidence" value="ECO:0007669"/>
    <property type="project" value="InterPro"/>
</dbReference>
<evidence type="ECO:0000256" key="2">
    <source>
        <dbReference type="ARBA" id="ARBA00012191"/>
    </source>
</evidence>
<keyword evidence="6" id="KW-0547">Nucleotide-binding</keyword>
<keyword evidence="15" id="KW-1185">Reference proteome</keyword>
<comment type="similarity">
    <text evidence="1">Belongs to the ABC transporter superfamily. ABCC family. Conjugate transporter (TC 3.A.1.208) subfamily.</text>
</comment>
<evidence type="ECO:0000256" key="9">
    <source>
        <dbReference type="ARBA" id="ARBA00023136"/>
    </source>
</evidence>
<dbReference type="GO" id="GO:0005524">
    <property type="term" value="F:ATP binding"/>
    <property type="evidence" value="ECO:0007669"/>
    <property type="project" value="UniProtKB-KW"/>
</dbReference>
<dbReference type="FunFam" id="3.40.50.300:FF:000169">
    <property type="entry name" value="ABC transporter C family member 3"/>
    <property type="match status" value="1"/>
</dbReference>
<comment type="catalytic activity">
    <reaction evidence="10">
        <text>ATP + H2O + xenobioticSide 1 = ADP + phosphate + xenobioticSide 2.</text>
        <dbReference type="EC" id="7.6.2.2"/>
    </reaction>
</comment>
<protein>
    <recommendedName>
        <fullName evidence="2">ABC-type xenobiotic transporter</fullName>
        <ecNumber evidence="2">7.6.2.2</ecNumber>
    </recommendedName>
</protein>
<dbReference type="SMART" id="SM00382">
    <property type="entry name" value="AAA"/>
    <property type="match status" value="2"/>
</dbReference>
<dbReference type="CDD" id="cd03250">
    <property type="entry name" value="ABCC_MRP_domain1"/>
    <property type="match status" value="1"/>
</dbReference>
<feature type="domain" description="ABC transporter" evidence="13">
    <location>
        <begin position="69"/>
        <end position="312"/>
    </location>
</feature>
<evidence type="ECO:0000256" key="6">
    <source>
        <dbReference type="ARBA" id="ARBA00022741"/>
    </source>
</evidence>
<evidence type="ECO:0000256" key="12">
    <source>
        <dbReference type="SAM" id="Phobius"/>
    </source>
</evidence>
<dbReference type="InterPro" id="IPR036396">
    <property type="entry name" value="Cyt_P450_sf"/>
</dbReference>
<reference evidence="14" key="1">
    <citation type="submission" date="2023-07" db="EMBL/GenBank/DDBJ databases">
        <title>draft genome sequence of fig (Ficus carica).</title>
        <authorList>
            <person name="Takahashi T."/>
            <person name="Nishimura K."/>
        </authorList>
    </citation>
    <scope>NUCLEOTIDE SEQUENCE</scope>
</reference>
<dbReference type="InterPro" id="IPR003593">
    <property type="entry name" value="AAA+_ATPase"/>
</dbReference>
<proteinExistence type="inferred from homology"/>
<sequence>MPVEMETLNIGLDIDFADVLSSLSFLDTLIFGASAKLKKLHRKCDKIVENIINEHKMEEPKEKSSDQFAVTEDLVDVLLKFHNNFLTIDNIKSIILDMFPGGAETSATTLGWAMAELIKQQRIMNKAQSESSLLSSILGEIPKISGTFKLCGTMAYVAQLPWIQSGMIEENILFGKEMDRERYESILEACSLKKDLEILSFGDQMVIGERGINLSGGQKQRIQIARALYQDADIYLFDDPFSAVDAHTISHLFKECLLGLLSSKTVTYATHQVEFISATDLIMVCNSGTDFMELVHVHKEALSTVSFEEAGPSEKECISKKDGNSGTNNGVLEREESRDIKDGETDDGVGPRWQLVQEEEREKGKVGFSVYWQYLTTAYTGALVPLLLLVQILFQTLQIGSNYWMGWASPVSKDAEPAVGGTTLITVYVALSIGSSFFVLLRAALLVTALGNCCGYVSGCIADSRGFCPRGCNLYLASVIAGLSVTYGLNLNMFQVWAIWTLCNMENKIISVERILQYTSIQSEPPRVIESNRPDSSWPSVEEVEIRDLQVRYAPHLPLVLRGLTCTFPGGMKTGIVGRTGSGKSTLIQALFRIVEPTAGRITIDGIFISIIGLHDLRARLSIIPQDPTMFEGTVNSNLDPLEEYTDEQIWEALGKCQLGDEVRKKEEKLNSTVAENGENWSMGQRRLVCLGRVLLKKSKVLVLDEATASVDTATDNLIQKTLRNHFSQCTVITIAHRITSVLYSDMVLLLSQGCVEEHNSPARLLENKSSSFARLVTEYTVRSNSSVG</sequence>
<dbReference type="GO" id="GO:0016887">
    <property type="term" value="F:ATP hydrolysis activity"/>
    <property type="evidence" value="ECO:0007669"/>
    <property type="project" value="InterPro"/>
</dbReference>
<dbReference type="GO" id="GO:0016705">
    <property type="term" value="F:oxidoreductase activity, acting on paired donors, with incorporation or reduction of molecular oxygen"/>
    <property type="evidence" value="ECO:0007669"/>
    <property type="project" value="InterPro"/>
</dbReference>
<dbReference type="PROSITE" id="PS50893">
    <property type="entry name" value="ABC_TRANSPORTER_2"/>
    <property type="match status" value="2"/>
</dbReference>
<organism evidence="14 15">
    <name type="scientific">Ficus carica</name>
    <name type="common">Common fig</name>
    <dbReference type="NCBI Taxonomy" id="3494"/>
    <lineage>
        <taxon>Eukaryota</taxon>
        <taxon>Viridiplantae</taxon>
        <taxon>Streptophyta</taxon>
        <taxon>Embryophyta</taxon>
        <taxon>Tracheophyta</taxon>
        <taxon>Spermatophyta</taxon>
        <taxon>Magnoliopsida</taxon>
        <taxon>eudicotyledons</taxon>
        <taxon>Gunneridae</taxon>
        <taxon>Pentapetalae</taxon>
        <taxon>rosids</taxon>
        <taxon>fabids</taxon>
        <taxon>Rosales</taxon>
        <taxon>Moraceae</taxon>
        <taxon>Ficeae</taxon>
        <taxon>Ficus</taxon>
    </lineage>
</organism>
<dbReference type="InterPro" id="IPR017871">
    <property type="entry name" value="ABC_transporter-like_CS"/>
</dbReference>
<dbReference type="GO" id="GO:0008559">
    <property type="term" value="F:ABC-type xenobiotic transporter activity"/>
    <property type="evidence" value="ECO:0007669"/>
    <property type="project" value="UniProtKB-EC"/>
</dbReference>
<dbReference type="InterPro" id="IPR027417">
    <property type="entry name" value="P-loop_NTPase"/>
</dbReference>
<dbReference type="CDD" id="cd03244">
    <property type="entry name" value="ABCC_MRP_domain2"/>
    <property type="match status" value="1"/>
</dbReference>
<evidence type="ECO:0000256" key="10">
    <source>
        <dbReference type="ARBA" id="ARBA00034018"/>
    </source>
</evidence>
<keyword evidence="4 12" id="KW-0812">Transmembrane</keyword>
<evidence type="ECO:0000313" key="15">
    <source>
        <dbReference type="Proteomes" id="UP001187192"/>
    </source>
</evidence>
<feature type="transmembrane region" description="Helical" evidence="12">
    <location>
        <begin position="415"/>
        <end position="433"/>
    </location>
</feature>
<comment type="caution">
    <text evidence="14">The sequence shown here is derived from an EMBL/GenBank/DDBJ whole genome shotgun (WGS) entry which is preliminary data.</text>
</comment>
<dbReference type="GO" id="GO:0016020">
    <property type="term" value="C:membrane"/>
    <property type="evidence" value="ECO:0007669"/>
    <property type="project" value="TreeGrafter"/>
</dbReference>
<keyword evidence="7" id="KW-0067">ATP-binding</keyword>
<dbReference type="GO" id="GO:0005506">
    <property type="term" value="F:iron ion binding"/>
    <property type="evidence" value="ECO:0007669"/>
    <property type="project" value="InterPro"/>
</dbReference>
<dbReference type="AlphaFoldDB" id="A0AA88DXJ2"/>
<evidence type="ECO:0000313" key="14">
    <source>
        <dbReference type="EMBL" id="GMN63551.1"/>
    </source>
</evidence>
<dbReference type="InterPro" id="IPR001128">
    <property type="entry name" value="Cyt_P450"/>
</dbReference>